<evidence type="ECO:0000256" key="1">
    <source>
        <dbReference type="SAM" id="MobiDB-lite"/>
    </source>
</evidence>
<dbReference type="InterPro" id="IPR018961">
    <property type="entry name" value="DnaJ_homolog_subfam-C_membr-28"/>
</dbReference>
<dbReference type="Pfam" id="PF09350">
    <property type="entry name" value="DJC28_CD"/>
    <property type="match status" value="1"/>
</dbReference>
<dbReference type="EMBL" id="JBHSMD010000001">
    <property type="protein sequence ID" value="MFC5492013.1"/>
    <property type="molecule type" value="Genomic_DNA"/>
</dbReference>
<evidence type="ECO:0000313" key="3">
    <source>
        <dbReference type="EMBL" id="MFC5492013.1"/>
    </source>
</evidence>
<feature type="compositionally biased region" description="Basic residues" evidence="1">
    <location>
        <begin position="162"/>
        <end position="174"/>
    </location>
</feature>
<accession>A0ABW0MX94</accession>
<dbReference type="RefSeq" id="WP_345177569.1">
    <property type="nucleotide sequence ID" value="NZ_BAABFQ010000006.1"/>
</dbReference>
<sequence length="174" mass="20026">MPDTPEEQELSREAAAKAAAAARMAQQSTWVDLQIARAMRRGEFDNLPGAGKPIEDLGDTHDPDWWVKRMVEREKVVVLPPSLALRKEEAELDDVLDTYTSETEVREHLEDFNERVIQARYALPEGPPLTTMPRDVEATVAAWRDRYAAFRAVPRTEPAAKAPKRHWWNRRNRR</sequence>
<feature type="domain" description="DnaJ homologue subfamily C member 28 conserved" evidence="2">
    <location>
        <begin position="30"/>
        <end position="96"/>
    </location>
</feature>
<evidence type="ECO:0000259" key="2">
    <source>
        <dbReference type="Pfam" id="PF09350"/>
    </source>
</evidence>
<keyword evidence="4" id="KW-1185">Reference proteome</keyword>
<proteinExistence type="predicted"/>
<gene>
    <name evidence="3" type="ORF">ACFPKY_02820</name>
</gene>
<dbReference type="Proteomes" id="UP001595956">
    <property type="component" value="Unassembled WGS sequence"/>
</dbReference>
<reference evidence="4" key="1">
    <citation type="journal article" date="2019" name="Int. J. Syst. Evol. Microbiol.">
        <title>The Global Catalogue of Microorganisms (GCM) 10K type strain sequencing project: providing services to taxonomists for standard genome sequencing and annotation.</title>
        <authorList>
            <consortium name="The Broad Institute Genomics Platform"/>
            <consortium name="The Broad Institute Genome Sequencing Center for Infectious Disease"/>
            <person name="Wu L."/>
            <person name="Ma J."/>
        </authorList>
    </citation>
    <scope>NUCLEOTIDE SEQUENCE [LARGE SCALE GENOMIC DNA]</scope>
    <source>
        <strain evidence="4">KACC 13778</strain>
    </source>
</reference>
<feature type="region of interest" description="Disordered" evidence="1">
    <location>
        <begin position="155"/>
        <end position="174"/>
    </location>
</feature>
<name>A0ABW0MX94_9ACTN</name>
<evidence type="ECO:0000313" key="4">
    <source>
        <dbReference type="Proteomes" id="UP001595956"/>
    </source>
</evidence>
<comment type="caution">
    <text evidence="3">The sequence shown here is derived from an EMBL/GenBank/DDBJ whole genome shotgun (WGS) entry which is preliminary data.</text>
</comment>
<protein>
    <submittedName>
        <fullName evidence="3">DUF1992 domain-containing protein</fullName>
    </submittedName>
</protein>
<organism evidence="3 4">
    <name type="scientific">Nocardioides caricicola</name>
    <dbReference type="NCBI Taxonomy" id="634770"/>
    <lineage>
        <taxon>Bacteria</taxon>
        <taxon>Bacillati</taxon>
        <taxon>Actinomycetota</taxon>
        <taxon>Actinomycetes</taxon>
        <taxon>Propionibacteriales</taxon>
        <taxon>Nocardioidaceae</taxon>
        <taxon>Nocardioides</taxon>
    </lineage>
</organism>